<gene>
    <name evidence="1" type="ORF">ERS852407_04644</name>
</gene>
<dbReference type="GeneID" id="86060593"/>
<dbReference type="RefSeq" id="WP_055658737.1">
    <property type="nucleotide sequence ID" value="NZ_CABIXC010000015.1"/>
</dbReference>
<accession>A0A174JNF4</accession>
<protein>
    <submittedName>
        <fullName evidence="1">Spore coat associated protein JA (CotJA)</fullName>
    </submittedName>
</protein>
<evidence type="ECO:0000313" key="1">
    <source>
        <dbReference type="EMBL" id="CUO99188.1"/>
    </source>
</evidence>
<dbReference type="EMBL" id="CYZE01000015">
    <property type="protein sequence ID" value="CUO99188.1"/>
    <property type="molecule type" value="Genomic_DNA"/>
</dbReference>
<proteinExistence type="predicted"/>
<name>A0A174JNF4_9FIRM</name>
<reference evidence="1 2" key="1">
    <citation type="submission" date="2015-09" db="EMBL/GenBank/DDBJ databases">
        <authorList>
            <consortium name="Pathogen Informatics"/>
        </authorList>
    </citation>
    <scope>NUCLEOTIDE SEQUENCE [LARGE SCALE GENOMIC DNA]</scope>
    <source>
        <strain evidence="1 2">2789STDY5608850</strain>
    </source>
</reference>
<evidence type="ECO:0000313" key="2">
    <source>
        <dbReference type="Proteomes" id="UP000095651"/>
    </source>
</evidence>
<dbReference type="Proteomes" id="UP000095651">
    <property type="component" value="Unassembled WGS sequence"/>
</dbReference>
<dbReference type="AlphaFoldDB" id="A0A174JNF4"/>
<sequence length="67" mass="6971">MNLNSNSSCGCGKSDSDKSTPAAALTLAIATVPMQPWEQPYEPAAALQHGTIFPCLDLPFYVTGGGK</sequence>
<organism evidence="1 2">
    <name type="scientific">Hungatella hathewayi</name>
    <dbReference type="NCBI Taxonomy" id="154046"/>
    <lineage>
        <taxon>Bacteria</taxon>
        <taxon>Bacillati</taxon>
        <taxon>Bacillota</taxon>
        <taxon>Clostridia</taxon>
        <taxon>Lachnospirales</taxon>
        <taxon>Lachnospiraceae</taxon>
        <taxon>Hungatella</taxon>
    </lineage>
</organism>
<dbReference type="Pfam" id="PF11007">
    <property type="entry name" value="CotJA"/>
    <property type="match status" value="1"/>
</dbReference>
<dbReference type="InterPro" id="IPR020256">
    <property type="entry name" value="Spore_coat_CotJA"/>
</dbReference>